<feature type="transmembrane region" description="Helical" evidence="1">
    <location>
        <begin position="240"/>
        <end position="260"/>
    </location>
</feature>
<sequence>MMGFVGVLYAVLIYVGVSSSSLYWVWVALEGGLILVMTVGVKEGGQMASVLEYFLVQAFSSLLLMVGLMCSSPVMAVLGVVVKVGLMPFVPWVYRVVWGLGDVSGLWLVLGLQKAIPLAVVLQWSWVYEPVMGLVVGSLMLSMCMGSVAILMCAGVKWIIVSSSLFHSSWLVLMALSGYSLMVTYFVGYMMVLGSLMCMGFEKGGVEGVVGEVLALLASVPPMAGFGLKVYSFMGLVGGLKLVMVTMGLLSGVSLVGYMMMLLKGQLLKLQASVETKEAVVGSVSAYLCLWGLGLAAMCVGM</sequence>
<feature type="transmembrane region" description="Helical" evidence="1">
    <location>
        <begin position="209"/>
        <end position="228"/>
    </location>
</feature>
<feature type="transmembrane region" description="Helical" evidence="1">
    <location>
        <begin position="106"/>
        <end position="126"/>
    </location>
</feature>
<keyword evidence="1" id="KW-0472">Membrane</keyword>
<feature type="transmembrane region" description="Helical" evidence="1">
    <location>
        <begin position="132"/>
        <end position="159"/>
    </location>
</feature>
<proteinExistence type="predicted"/>
<keyword evidence="1" id="KW-1133">Transmembrane helix</keyword>
<dbReference type="EMBL" id="OR215045">
    <property type="protein sequence ID" value="WKY96621.1"/>
    <property type="molecule type" value="Genomic_DNA"/>
</dbReference>
<organism evidence="2">
    <name type="scientific">Longicollum sp.</name>
    <name type="common">in: thorny-headed worms</name>
    <dbReference type="NCBI Taxonomy" id="3073164"/>
    <lineage>
        <taxon>Eukaryota</taxon>
        <taxon>Metazoa</taxon>
        <taxon>Spiralia</taxon>
        <taxon>Lophotrochozoa</taxon>
        <taxon>Acanthocephala</taxon>
        <taxon>Palaeacanthocephala</taxon>
        <taxon>Echinorhynchida</taxon>
        <taxon>Pomphorhynchidae</taxon>
        <taxon>Longicollum</taxon>
    </lineage>
</organism>
<feature type="transmembrane region" description="Helical" evidence="1">
    <location>
        <begin position="6"/>
        <end position="29"/>
    </location>
</feature>
<name>A0AA49Q9U2_9BILA</name>
<accession>A0AA49Q9U2</accession>
<evidence type="ECO:0000313" key="2">
    <source>
        <dbReference type="EMBL" id="WKY96621.1"/>
    </source>
</evidence>
<evidence type="ECO:0000256" key="1">
    <source>
        <dbReference type="SAM" id="Phobius"/>
    </source>
</evidence>
<keyword evidence="2" id="KW-0496">Mitochondrion</keyword>
<protein>
    <submittedName>
        <fullName evidence="2">NADH dehydrogenase subunit 2</fullName>
    </submittedName>
</protein>
<feature type="transmembrane region" description="Helical" evidence="1">
    <location>
        <begin position="280"/>
        <end position="300"/>
    </location>
</feature>
<dbReference type="AlphaFoldDB" id="A0AA49Q9U2"/>
<reference evidence="2" key="1">
    <citation type="submission" date="2023-06" db="EMBL/GenBank/DDBJ databases">
        <title>COMPLETE SEQUENCE AND GENE ORGANIZATION OF THE MITOCHONDRIAL GENOME OF Longicollum sp.</title>
        <authorList>
            <person name="Ren Z."/>
            <person name="Fu P."/>
        </authorList>
    </citation>
    <scope>NUCLEOTIDE SEQUENCE</scope>
</reference>
<feature type="transmembrane region" description="Helical" evidence="1">
    <location>
        <begin position="74"/>
        <end position="94"/>
    </location>
</feature>
<feature type="transmembrane region" description="Helical" evidence="1">
    <location>
        <begin position="171"/>
        <end position="197"/>
    </location>
</feature>
<feature type="transmembrane region" description="Helical" evidence="1">
    <location>
        <begin position="50"/>
        <end position="68"/>
    </location>
</feature>
<geneLocation type="mitochondrion" evidence="2"/>
<gene>
    <name evidence="2" type="primary">nad2</name>
</gene>
<keyword evidence="1" id="KW-0812">Transmembrane</keyword>